<dbReference type="AlphaFoldDB" id="A0A2X4UM68"/>
<dbReference type="EMBL" id="LS483468">
    <property type="protein sequence ID" value="SQI36698.1"/>
    <property type="molecule type" value="Genomic_DNA"/>
</dbReference>
<dbReference type="STRING" id="1219011.GCA_001895045_03366"/>
<evidence type="ECO:0000313" key="3">
    <source>
        <dbReference type="EMBL" id="SQI36698.1"/>
    </source>
</evidence>
<gene>
    <name evidence="3" type="ORF">NCTC10994_03369</name>
</gene>
<evidence type="ECO:0000313" key="4">
    <source>
        <dbReference type="Proteomes" id="UP000249091"/>
    </source>
</evidence>
<dbReference type="Pfam" id="PF08327">
    <property type="entry name" value="AHSA1"/>
    <property type="match status" value="1"/>
</dbReference>
<dbReference type="RefSeq" id="WP_072702875.1">
    <property type="nucleotide sequence ID" value="NZ_JAFBBL010000001.1"/>
</dbReference>
<comment type="similarity">
    <text evidence="1">Belongs to the AHA1 family.</text>
</comment>
<dbReference type="CDD" id="cd07814">
    <property type="entry name" value="SRPBCC_CalC_Aha1-like"/>
    <property type="match status" value="1"/>
</dbReference>
<organism evidence="3 4">
    <name type="scientific">Rhodococcus coprophilus</name>
    <dbReference type="NCBI Taxonomy" id="38310"/>
    <lineage>
        <taxon>Bacteria</taxon>
        <taxon>Bacillati</taxon>
        <taxon>Actinomycetota</taxon>
        <taxon>Actinomycetes</taxon>
        <taxon>Mycobacteriales</taxon>
        <taxon>Nocardiaceae</taxon>
        <taxon>Rhodococcus</taxon>
    </lineage>
</organism>
<feature type="domain" description="Activator of Hsp90 ATPase homologue 1/2-like C-terminal" evidence="2">
    <location>
        <begin position="15"/>
        <end position="136"/>
    </location>
</feature>
<dbReference type="Proteomes" id="UP000249091">
    <property type="component" value="Chromosome 1"/>
</dbReference>
<dbReference type="InterPro" id="IPR013538">
    <property type="entry name" value="ASHA1/2-like_C"/>
</dbReference>
<dbReference type="KEGG" id="rcr:NCTC10994_03369"/>
<evidence type="ECO:0000259" key="2">
    <source>
        <dbReference type="Pfam" id="PF08327"/>
    </source>
</evidence>
<accession>A0A2X4UM68</accession>
<protein>
    <submittedName>
        <fullName evidence="3">Activator of Hsp90 ATPase homolog 1-like protein</fullName>
    </submittedName>
</protein>
<dbReference type="InterPro" id="IPR023393">
    <property type="entry name" value="START-like_dom_sf"/>
</dbReference>
<dbReference type="SUPFAM" id="SSF55961">
    <property type="entry name" value="Bet v1-like"/>
    <property type="match status" value="1"/>
</dbReference>
<name>A0A2X4UM68_9NOCA</name>
<proteinExistence type="inferred from homology"/>
<reference evidence="3 4" key="1">
    <citation type="submission" date="2018-06" db="EMBL/GenBank/DDBJ databases">
        <authorList>
            <consortium name="Pathogen Informatics"/>
            <person name="Doyle S."/>
        </authorList>
    </citation>
    <scope>NUCLEOTIDE SEQUENCE [LARGE SCALE GENOMIC DNA]</scope>
    <source>
        <strain evidence="3 4">NCTC10994</strain>
    </source>
</reference>
<keyword evidence="4" id="KW-1185">Reference proteome</keyword>
<evidence type="ECO:0000256" key="1">
    <source>
        <dbReference type="ARBA" id="ARBA00006817"/>
    </source>
</evidence>
<sequence length="148" mass="16719">MDNNLTLTFSADRTPEQMFAAINDVQGWWSGEIDGTTDRLGAEFTYRVADIHYSKFRITELTPSSKVTWLVLDSYLSFVDDKEEWTGTTVDFDLSEENGRTRVRFTHTGLVPESECYDACVRGWSEHILGGLKNLVTASTEPSRPTTP</sequence>
<dbReference type="Gene3D" id="3.30.530.20">
    <property type="match status" value="1"/>
</dbReference>